<evidence type="ECO:0000256" key="2">
    <source>
        <dbReference type="ARBA" id="ARBA00023268"/>
    </source>
</evidence>
<accession>A0ABQ3RR02</accession>
<dbReference type="Pfam" id="PF00109">
    <property type="entry name" value="ketoacyl-synt"/>
    <property type="match status" value="1"/>
</dbReference>
<organism evidence="5 6">
    <name type="scientific">Streptomyces rubradiris</name>
    <name type="common">Streptomyces achromogenes subsp. rubradiris</name>
    <dbReference type="NCBI Taxonomy" id="285531"/>
    <lineage>
        <taxon>Bacteria</taxon>
        <taxon>Bacillati</taxon>
        <taxon>Actinomycetota</taxon>
        <taxon>Actinomycetes</taxon>
        <taxon>Kitasatosporales</taxon>
        <taxon>Streptomycetaceae</taxon>
        <taxon>Streptomyces</taxon>
    </lineage>
</organism>
<dbReference type="Proteomes" id="UP000646738">
    <property type="component" value="Unassembled WGS sequence"/>
</dbReference>
<keyword evidence="1" id="KW-0808">Transferase</keyword>
<name>A0ABQ3RR02_STRRR</name>
<protein>
    <recommendedName>
        <fullName evidence="4">Ketosynthase family 3 (KS3) domain-containing protein</fullName>
    </recommendedName>
</protein>
<evidence type="ECO:0000313" key="5">
    <source>
        <dbReference type="EMBL" id="GHI58311.1"/>
    </source>
</evidence>
<dbReference type="EMBL" id="BNEA01000019">
    <property type="protein sequence ID" value="GHI58311.1"/>
    <property type="molecule type" value="Genomic_DNA"/>
</dbReference>
<evidence type="ECO:0000256" key="1">
    <source>
        <dbReference type="ARBA" id="ARBA00022679"/>
    </source>
</evidence>
<evidence type="ECO:0000256" key="3">
    <source>
        <dbReference type="SAM" id="MobiDB-lite"/>
    </source>
</evidence>
<feature type="region of interest" description="Disordered" evidence="3">
    <location>
        <begin position="1"/>
        <end position="28"/>
    </location>
</feature>
<dbReference type="PROSITE" id="PS00606">
    <property type="entry name" value="KS3_1"/>
    <property type="match status" value="1"/>
</dbReference>
<comment type="caution">
    <text evidence="5">The sequence shown here is derived from an EMBL/GenBank/DDBJ whole genome shotgun (WGS) entry which is preliminary data.</text>
</comment>
<dbReference type="RefSeq" id="WP_373319237.1">
    <property type="nucleotide sequence ID" value="NZ_BNEA01000019.1"/>
</dbReference>
<dbReference type="SUPFAM" id="SSF53901">
    <property type="entry name" value="Thiolase-like"/>
    <property type="match status" value="1"/>
</dbReference>
<keyword evidence="6" id="KW-1185">Reference proteome</keyword>
<sequence length="293" mass="30533">MRWPRTCTPNWSVTPLPTPAAGKPSDPDEPVVIVGMACRLPGGITGPDELWRLVSEGRDASGPFPADRGWDLERLFDADPGRAGTSYVDRGGFLDGAAEFDADFFGISPREALAMDPQQRLLLETAWEALEHAGIDASSLRGTDAGVFAGLMEQGYGTGGPVPEELEAFQTTGTAGSVASGRISYLLGLRGPAITVDTACSSSLVALHLAAHALRRGECSLALAGGATVMATPQSFVEFSGSAHWPLTAGANPMPRPPTAPRGQRGPGCWSWNASAMPAATGTGSWRCCAAPR</sequence>
<dbReference type="SMART" id="SM00825">
    <property type="entry name" value="PKS_KS"/>
    <property type="match status" value="1"/>
</dbReference>
<evidence type="ECO:0000313" key="6">
    <source>
        <dbReference type="Proteomes" id="UP000646738"/>
    </source>
</evidence>
<dbReference type="InterPro" id="IPR050091">
    <property type="entry name" value="PKS_NRPS_Biosynth_Enz"/>
</dbReference>
<dbReference type="PANTHER" id="PTHR43775:SF51">
    <property type="entry name" value="INACTIVE PHENOLPHTHIOCEROL SYNTHESIS POLYKETIDE SYNTHASE TYPE I PKS1-RELATED"/>
    <property type="match status" value="1"/>
</dbReference>
<gene>
    <name evidence="5" type="ORF">Srubr_81570</name>
</gene>
<feature type="domain" description="Ketosynthase family 3 (KS3)" evidence="4">
    <location>
        <begin position="28"/>
        <end position="293"/>
    </location>
</feature>
<keyword evidence="2" id="KW-0511">Multifunctional enzyme</keyword>
<reference evidence="6" key="1">
    <citation type="submission" date="2023-07" db="EMBL/GenBank/DDBJ databases">
        <title>Whole genome shotgun sequence of Streptomyces achromogenes subsp. rubradiris NBRC 14000.</title>
        <authorList>
            <person name="Komaki H."/>
            <person name="Tamura T."/>
        </authorList>
    </citation>
    <scope>NUCLEOTIDE SEQUENCE [LARGE SCALE GENOMIC DNA]</scope>
    <source>
        <strain evidence="6">NBRC 14000</strain>
    </source>
</reference>
<dbReference type="Gene3D" id="3.40.47.10">
    <property type="match status" value="1"/>
</dbReference>
<dbReference type="PANTHER" id="PTHR43775">
    <property type="entry name" value="FATTY ACID SYNTHASE"/>
    <property type="match status" value="1"/>
</dbReference>
<dbReference type="CDD" id="cd00833">
    <property type="entry name" value="PKS"/>
    <property type="match status" value="1"/>
</dbReference>
<dbReference type="InterPro" id="IPR020841">
    <property type="entry name" value="PKS_Beta-ketoAc_synthase_dom"/>
</dbReference>
<dbReference type="PROSITE" id="PS52004">
    <property type="entry name" value="KS3_2"/>
    <property type="match status" value="1"/>
</dbReference>
<evidence type="ECO:0000259" key="4">
    <source>
        <dbReference type="PROSITE" id="PS52004"/>
    </source>
</evidence>
<proteinExistence type="predicted"/>
<dbReference type="InterPro" id="IPR016039">
    <property type="entry name" value="Thiolase-like"/>
</dbReference>
<dbReference type="InterPro" id="IPR018201">
    <property type="entry name" value="Ketoacyl_synth_AS"/>
</dbReference>
<dbReference type="InterPro" id="IPR014030">
    <property type="entry name" value="Ketoacyl_synth_N"/>
</dbReference>